<comment type="caution">
    <text evidence="1">The sequence shown here is derived from an EMBL/GenBank/DDBJ whole genome shotgun (WGS) entry which is preliminary data.</text>
</comment>
<gene>
    <name evidence="1" type="ORF">S01H1_76836</name>
</gene>
<feature type="non-terminal residue" evidence="1">
    <location>
        <position position="1"/>
    </location>
</feature>
<accession>X0XUR8</accession>
<protein>
    <submittedName>
        <fullName evidence="1">Uncharacterized protein</fullName>
    </submittedName>
</protein>
<reference evidence="1" key="1">
    <citation type="journal article" date="2014" name="Front. Microbiol.">
        <title>High frequency of phylogenetically diverse reductive dehalogenase-homologous genes in deep subseafloor sedimentary metagenomes.</title>
        <authorList>
            <person name="Kawai M."/>
            <person name="Futagami T."/>
            <person name="Toyoda A."/>
            <person name="Takaki Y."/>
            <person name="Nishi S."/>
            <person name="Hori S."/>
            <person name="Arai W."/>
            <person name="Tsubouchi T."/>
            <person name="Morono Y."/>
            <person name="Uchiyama I."/>
            <person name="Ito T."/>
            <person name="Fujiyama A."/>
            <person name="Inagaki F."/>
            <person name="Takami H."/>
        </authorList>
    </citation>
    <scope>NUCLEOTIDE SEQUENCE</scope>
    <source>
        <strain evidence="1">Expedition CK06-06</strain>
    </source>
</reference>
<sequence>TESPEFFLFDSKFLAVVDALAAASPKERRQAVAELQTKLKPARYYKETRLCPVTRCDGTFPLNLLKGQNFRLRCERCHTRFAVYISGNDKIVLRRIPGRKKRVTVTNFEDALPDYLVRNHVLLSSEDLRLIAKTIVAIYEKKPRLSYYQLTKELIADKKLREDLDDIKDSERVANALLGSKRFFIDRDTGSFPGFSKPTNLEATEEAVYAAFVTYICYKLKVDRQLLVDRGIVRR</sequence>
<feature type="non-terminal residue" evidence="1">
    <location>
        <position position="235"/>
    </location>
</feature>
<organism evidence="1">
    <name type="scientific">marine sediment metagenome</name>
    <dbReference type="NCBI Taxonomy" id="412755"/>
    <lineage>
        <taxon>unclassified sequences</taxon>
        <taxon>metagenomes</taxon>
        <taxon>ecological metagenomes</taxon>
    </lineage>
</organism>
<evidence type="ECO:0000313" key="1">
    <source>
        <dbReference type="EMBL" id="GAG47029.1"/>
    </source>
</evidence>
<name>X0XUR8_9ZZZZ</name>
<dbReference type="EMBL" id="BARS01051609">
    <property type="protein sequence ID" value="GAG47029.1"/>
    <property type="molecule type" value="Genomic_DNA"/>
</dbReference>
<proteinExistence type="predicted"/>
<dbReference type="AlphaFoldDB" id="X0XUR8"/>